<dbReference type="Pfam" id="PF01762">
    <property type="entry name" value="Galactosyl_T"/>
    <property type="match status" value="1"/>
</dbReference>
<keyword evidence="8 11" id="KW-0333">Golgi apparatus</keyword>
<sequence length="406" mass="46154">MADKTKTTTYGKGKVFLLILFFLFFVVLVSVYTTSNRLTYIYSVHATIKSNLQDVFFGILLGNTSFSVTPITPFSVTPITPFSVTPITPFSVTPNGTLTIITAPTTVAGNHRVVSKIVLKDASNITTARPDVCETCFSHNFKYVIDNDVICKLYDDSGEIYLIIFIFTTHQRQQERNAIRQTWLNYTNKNKANIRYSFLLGEVPDENIRKLVEEENKIHNDIIKEDFVDTYQNLTYKTMMAFKYAITKCSRAKFVLKTDDDMWVNIPGLLKVLKREETTLQTAVGGACHPEAGPIRNPASKWYASFQSYPHNSYPGFCSGTGYVTSMNVARKVFDISKNVPFFHLEDVYVAICIRKLGYRLYPIHGFNAYRPTFDPCLYKGDSLITSHEVPAKMLISYWNTACNKQ</sequence>
<keyword evidence="13" id="KW-1185">Reference proteome</keyword>
<name>A0ABD3XHW7_SINWO</name>
<dbReference type="GO" id="GO:0016757">
    <property type="term" value="F:glycosyltransferase activity"/>
    <property type="evidence" value="ECO:0007669"/>
    <property type="project" value="UniProtKB-KW"/>
</dbReference>
<keyword evidence="7 11" id="KW-1133">Transmembrane helix</keyword>
<keyword evidence="5 11" id="KW-0812">Transmembrane</keyword>
<keyword evidence="3 11" id="KW-0328">Glycosyltransferase</keyword>
<accession>A0ABD3XHW7</accession>
<feature type="transmembrane region" description="Helical" evidence="11">
    <location>
        <begin position="15"/>
        <end position="33"/>
    </location>
</feature>
<keyword evidence="4" id="KW-0808">Transferase</keyword>
<evidence type="ECO:0000256" key="3">
    <source>
        <dbReference type="ARBA" id="ARBA00022676"/>
    </source>
</evidence>
<evidence type="ECO:0000313" key="12">
    <source>
        <dbReference type="EMBL" id="KAL3885844.1"/>
    </source>
</evidence>
<evidence type="ECO:0000256" key="6">
    <source>
        <dbReference type="ARBA" id="ARBA00022968"/>
    </source>
</evidence>
<evidence type="ECO:0000256" key="1">
    <source>
        <dbReference type="ARBA" id="ARBA00004323"/>
    </source>
</evidence>
<evidence type="ECO:0000256" key="8">
    <source>
        <dbReference type="ARBA" id="ARBA00023034"/>
    </source>
</evidence>
<proteinExistence type="inferred from homology"/>
<keyword evidence="6 11" id="KW-0735">Signal-anchor</keyword>
<protein>
    <recommendedName>
        <fullName evidence="11">Hexosyltransferase</fullName>
        <ecNumber evidence="11">2.4.1.-</ecNumber>
    </recommendedName>
</protein>
<evidence type="ECO:0000256" key="11">
    <source>
        <dbReference type="RuleBase" id="RU363063"/>
    </source>
</evidence>
<evidence type="ECO:0000256" key="7">
    <source>
        <dbReference type="ARBA" id="ARBA00022989"/>
    </source>
</evidence>
<dbReference type="FunFam" id="3.90.550.50:FF:000001">
    <property type="entry name" value="Hexosyltransferase"/>
    <property type="match status" value="1"/>
</dbReference>
<evidence type="ECO:0000313" key="13">
    <source>
        <dbReference type="Proteomes" id="UP001634394"/>
    </source>
</evidence>
<comment type="caution">
    <text evidence="12">The sequence shown here is derived from an EMBL/GenBank/DDBJ whole genome shotgun (WGS) entry which is preliminary data.</text>
</comment>
<dbReference type="EMBL" id="JBJQND010000002">
    <property type="protein sequence ID" value="KAL3885844.1"/>
    <property type="molecule type" value="Genomic_DNA"/>
</dbReference>
<dbReference type="PANTHER" id="PTHR11214:SF314">
    <property type="entry name" value="HEXOSYLTRANSFERASE"/>
    <property type="match status" value="1"/>
</dbReference>
<dbReference type="InterPro" id="IPR002659">
    <property type="entry name" value="Glyco_trans_31"/>
</dbReference>
<dbReference type="AlphaFoldDB" id="A0ABD3XHW7"/>
<comment type="subcellular location">
    <subcellularLocation>
        <location evidence="1 11">Golgi apparatus membrane</location>
        <topology evidence="1 11">Single-pass type II membrane protein</topology>
    </subcellularLocation>
</comment>
<dbReference type="EC" id="2.4.1.-" evidence="11"/>
<gene>
    <name evidence="12" type="ORF">ACJMK2_025876</name>
</gene>
<dbReference type="PANTHER" id="PTHR11214">
    <property type="entry name" value="BETA-1,3-N-ACETYLGLUCOSAMINYLTRANSFERASE"/>
    <property type="match status" value="1"/>
</dbReference>
<comment type="similarity">
    <text evidence="2 11">Belongs to the glycosyltransferase 31 family.</text>
</comment>
<evidence type="ECO:0000256" key="2">
    <source>
        <dbReference type="ARBA" id="ARBA00008661"/>
    </source>
</evidence>
<dbReference type="InterPro" id="IPR029044">
    <property type="entry name" value="Nucleotide-diphossugar_trans"/>
</dbReference>
<keyword evidence="9 11" id="KW-0472">Membrane</keyword>
<evidence type="ECO:0000256" key="5">
    <source>
        <dbReference type="ARBA" id="ARBA00022692"/>
    </source>
</evidence>
<dbReference type="Gene3D" id="3.90.550.50">
    <property type="match status" value="1"/>
</dbReference>
<dbReference type="Proteomes" id="UP001634394">
    <property type="component" value="Unassembled WGS sequence"/>
</dbReference>
<evidence type="ECO:0000256" key="4">
    <source>
        <dbReference type="ARBA" id="ARBA00022679"/>
    </source>
</evidence>
<reference evidence="12 13" key="1">
    <citation type="submission" date="2024-11" db="EMBL/GenBank/DDBJ databases">
        <title>Chromosome-level genome assembly of the freshwater bivalve Anodonta woodiana.</title>
        <authorList>
            <person name="Chen X."/>
        </authorList>
    </citation>
    <scope>NUCLEOTIDE SEQUENCE [LARGE SCALE GENOMIC DNA]</scope>
    <source>
        <strain evidence="12">MN2024</strain>
        <tissue evidence="12">Gills</tissue>
    </source>
</reference>
<evidence type="ECO:0000256" key="9">
    <source>
        <dbReference type="ARBA" id="ARBA00023136"/>
    </source>
</evidence>
<evidence type="ECO:0000256" key="10">
    <source>
        <dbReference type="ARBA" id="ARBA00023180"/>
    </source>
</evidence>
<dbReference type="SUPFAM" id="SSF53448">
    <property type="entry name" value="Nucleotide-diphospho-sugar transferases"/>
    <property type="match status" value="1"/>
</dbReference>
<keyword evidence="10" id="KW-0325">Glycoprotein</keyword>
<organism evidence="12 13">
    <name type="scientific">Sinanodonta woodiana</name>
    <name type="common">Chinese pond mussel</name>
    <name type="synonym">Anodonta woodiana</name>
    <dbReference type="NCBI Taxonomy" id="1069815"/>
    <lineage>
        <taxon>Eukaryota</taxon>
        <taxon>Metazoa</taxon>
        <taxon>Spiralia</taxon>
        <taxon>Lophotrochozoa</taxon>
        <taxon>Mollusca</taxon>
        <taxon>Bivalvia</taxon>
        <taxon>Autobranchia</taxon>
        <taxon>Heteroconchia</taxon>
        <taxon>Palaeoheterodonta</taxon>
        <taxon>Unionida</taxon>
        <taxon>Unionoidea</taxon>
        <taxon>Unionidae</taxon>
        <taxon>Unioninae</taxon>
        <taxon>Sinanodonta</taxon>
    </lineage>
</organism>
<dbReference type="GO" id="GO:0000139">
    <property type="term" value="C:Golgi membrane"/>
    <property type="evidence" value="ECO:0007669"/>
    <property type="project" value="UniProtKB-SubCell"/>
</dbReference>